<keyword evidence="2" id="KW-1133">Transmembrane helix</keyword>
<accession>A0A4Y7IKQ5</accession>
<keyword evidence="2" id="KW-0472">Membrane</keyword>
<evidence type="ECO:0000256" key="1">
    <source>
        <dbReference type="SAM" id="MobiDB-lite"/>
    </source>
</evidence>
<dbReference type="EMBL" id="CM010715">
    <property type="protein sequence ID" value="RZC48311.1"/>
    <property type="molecule type" value="Genomic_DNA"/>
</dbReference>
<dbReference type="Proteomes" id="UP000316621">
    <property type="component" value="Chromosome 1"/>
</dbReference>
<name>A0A4Y7IKQ5_PAPSO</name>
<dbReference type="Gramene" id="RZC48311">
    <property type="protein sequence ID" value="RZC48311"/>
    <property type="gene ID" value="C5167_041258"/>
</dbReference>
<feature type="compositionally biased region" description="Polar residues" evidence="1">
    <location>
        <begin position="54"/>
        <end position="64"/>
    </location>
</feature>
<protein>
    <submittedName>
        <fullName evidence="3">Uncharacterized protein</fullName>
    </submittedName>
</protein>
<evidence type="ECO:0000313" key="3">
    <source>
        <dbReference type="EMBL" id="RZC48311.1"/>
    </source>
</evidence>
<dbReference type="AlphaFoldDB" id="A0A4Y7IKQ5"/>
<reference evidence="3 4" key="1">
    <citation type="journal article" date="2018" name="Science">
        <title>The opium poppy genome and morphinan production.</title>
        <authorList>
            <person name="Guo L."/>
            <person name="Winzer T."/>
            <person name="Yang X."/>
            <person name="Li Y."/>
            <person name="Ning Z."/>
            <person name="He Z."/>
            <person name="Teodor R."/>
            <person name="Lu Y."/>
            <person name="Bowser T.A."/>
            <person name="Graham I.A."/>
            <person name="Ye K."/>
        </authorList>
    </citation>
    <scope>NUCLEOTIDE SEQUENCE [LARGE SCALE GENOMIC DNA]</scope>
    <source>
        <strain evidence="4">cv. HN1</strain>
        <tissue evidence="3">Leaves</tissue>
    </source>
</reference>
<proteinExistence type="predicted"/>
<keyword evidence="4" id="KW-1185">Reference proteome</keyword>
<organism evidence="3 4">
    <name type="scientific">Papaver somniferum</name>
    <name type="common">Opium poppy</name>
    <dbReference type="NCBI Taxonomy" id="3469"/>
    <lineage>
        <taxon>Eukaryota</taxon>
        <taxon>Viridiplantae</taxon>
        <taxon>Streptophyta</taxon>
        <taxon>Embryophyta</taxon>
        <taxon>Tracheophyta</taxon>
        <taxon>Spermatophyta</taxon>
        <taxon>Magnoliopsida</taxon>
        <taxon>Ranunculales</taxon>
        <taxon>Papaveraceae</taxon>
        <taxon>Papaveroideae</taxon>
        <taxon>Papaver</taxon>
    </lineage>
</organism>
<gene>
    <name evidence="3" type="ORF">C5167_041258</name>
</gene>
<evidence type="ECO:0000313" key="4">
    <source>
        <dbReference type="Proteomes" id="UP000316621"/>
    </source>
</evidence>
<sequence length="163" mass="17942">MDFLIMFIYSLAVVFGVGNLGKFGFNFGIHQFSLLSEMRSRGGHVKHVSRGDPMTTSQYSSSPSTREKIPSNMRSVNEMSGIPLNVSKSRKRPAAAVANPERSLKGRQLVIDTPLQATSHQGQPSSIQAQLPLLLDDAEPPNCGSQRSILRQPCDEVGNRFRK</sequence>
<evidence type="ECO:0000256" key="2">
    <source>
        <dbReference type="SAM" id="Phobius"/>
    </source>
</evidence>
<feature type="transmembrane region" description="Helical" evidence="2">
    <location>
        <begin position="6"/>
        <end position="29"/>
    </location>
</feature>
<keyword evidence="2" id="KW-0812">Transmembrane</keyword>
<feature type="region of interest" description="Disordered" evidence="1">
    <location>
        <begin position="44"/>
        <end position="101"/>
    </location>
</feature>